<feature type="signal peptide" evidence="2">
    <location>
        <begin position="1"/>
        <end position="21"/>
    </location>
</feature>
<feature type="chain" id="PRO_5021245043" evidence="2">
    <location>
        <begin position="22"/>
        <end position="139"/>
    </location>
</feature>
<keyword evidence="2" id="KW-0732">Signal</keyword>
<name>A0A4Z0P3R4_9BACT</name>
<organism evidence="3 4">
    <name type="scientific">Hymenobacter fodinae</name>
    <dbReference type="NCBI Taxonomy" id="2510796"/>
    <lineage>
        <taxon>Bacteria</taxon>
        <taxon>Pseudomonadati</taxon>
        <taxon>Bacteroidota</taxon>
        <taxon>Cytophagia</taxon>
        <taxon>Cytophagales</taxon>
        <taxon>Hymenobacteraceae</taxon>
        <taxon>Hymenobacter</taxon>
    </lineage>
</organism>
<proteinExistence type="predicted"/>
<evidence type="ECO:0000313" key="4">
    <source>
        <dbReference type="Proteomes" id="UP000298337"/>
    </source>
</evidence>
<comment type="caution">
    <text evidence="3">The sequence shown here is derived from an EMBL/GenBank/DDBJ whole genome shotgun (WGS) entry which is preliminary data.</text>
</comment>
<dbReference type="AlphaFoldDB" id="A0A4Z0P3R4"/>
<evidence type="ECO:0000256" key="1">
    <source>
        <dbReference type="SAM" id="MobiDB-lite"/>
    </source>
</evidence>
<dbReference type="Pfam" id="PF11259">
    <property type="entry name" value="DUF3060"/>
    <property type="match status" value="1"/>
</dbReference>
<sequence>MGSKSIIILLMAAGIGLGACSQGNTQQEVSTADNVSRATPTAKAATATPKTAEDVVINGNNTVQTQAVSGQNIEVTGDSNTATFTGHSQEFNLTGSDNVVVLENVKTIEVTGDNNTVTWRGSTPTVTNLGQHNVIERAK</sequence>
<evidence type="ECO:0000256" key="2">
    <source>
        <dbReference type="SAM" id="SignalP"/>
    </source>
</evidence>
<keyword evidence="4" id="KW-1185">Reference proteome</keyword>
<dbReference type="PROSITE" id="PS51257">
    <property type="entry name" value="PROKAR_LIPOPROTEIN"/>
    <property type="match status" value="1"/>
</dbReference>
<feature type="region of interest" description="Disordered" evidence="1">
    <location>
        <begin position="31"/>
        <end position="50"/>
    </location>
</feature>
<feature type="compositionally biased region" description="Low complexity" evidence="1">
    <location>
        <begin position="38"/>
        <end position="50"/>
    </location>
</feature>
<evidence type="ECO:0000313" key="3">
    <source>
        <dbReference type="EMBL" id="TGE06304.1"/>
    </source>
</evidence>
<accession>A0A4Z0P3R4</accession>
<dbReference type="EMBL" id="SRLA01000003">
    <property type="protein sequence ID" value="TGE06304.1"/>
    <property type="molecule type" value="Genomic_DNA"/>
</dbReference>
<dbReference type="RefSeq" id="WP_135435096.1">
    <property type="nucleotide sequence ID" value="NZ_SRLA01000003.1"/>
</dbReference>
<protein>
    <submittedName>
        <fullName evidence="3">DUF3060 domain-containing protein</fullName>
    </submittedName>
</protein>
<reference evidence="3 4" key="1">
    <citation type="submission" date="2019-04" db="EMBL/GenBank/DDBJ databases">
        <authorList>
            <person name="Feng G."/>
            <person name="Zhang J."/>
            <person name="Zhu H."/>
        </authorList>
    </citation>
    <scope>NUCLEOTIDE SEQUENCE [LARGE SCALE GENOMIC DNA]</scope>
    <source>
        <strain evidence="3 4">92R-1</strain>
    </source>
</reference>
<dbReference type="InterPro" id="IPR021417">
    <property type="entry name" value="DUF3060"/>
</dbReference>
<gene>
    <name evidence="3" type="ORF">EU556_15755</name>
</gene>
<dbReference type="OrthoDB" id="886965at2"/>
<dbReference type="Proteomes" id="UP000298337">
    <property type="component" value="Unassembled WGS sequence"/>
</dbReference>